<dbReference type="EC" id="4.2.1.75" evidence="3 9"/>
<dbReference type="GO" id="GO:0004852">
    <property type="term" value="F:uroporphyrinogen-III synthase activity"/>
    <property type="evidence" value="ECO:0007669"/>
    <property type="project" value="UniProtKB-EC"/>
</dbReference>
<evidence type="ECO:0000256" key="1">
    <source>
        <dbReference type="ARBA" id="ARBA00004772"/>
    </source>
</evidence>
<evidence type="ECO:0000256" key="8">
    <source>
        <dbReference type="ARBA" id="ARBA00048617"/>
    </source>
</evidence>
<keyword evidence="4 9" id="KW-0456">Lyase</keyword>
<name>A0ABU7V8D0_9MICO</name>
<dbReference type="SUPFAM" id="SSF69618">
    <property type="entry name" value="HemD-like"/>
    <property type="match status" value="1"/>
</dbReference>
<comment type="similarity">
    <text evidence="2 9">Belongs to the uroporphyrinogen-III synthase family.</text>
</comment>
<evidence type="ECO:0000313" key="11">
    <source>
        <dbReference type="EMBL" id="MEF2255945.1"/>
    </source>
</evidence>
<proteinExistence type="inferred from homology"/>
<sequence>MTEALDGRTVLVPRGGAWGERVARLLVDRGAVAVIAPLIETKPPRDVAARDRAFAALAAGEYDWVFITSAAAVEHLRAAGVEIPAATKVAAVGRATARAVMDAGFDVDFIPAGRSSALSLTQQWCSAHDPAGIGRCLVVRSDLAMAVVSDELEIRGYAVDVCIAYRTVGVDLPDGIVDDLRSGRIDTVLLTSTSVVRELSHQVGPLPKRTLLASLGPGTTRDAERRGLTVSLTSPEQSIEALIAALPRTSVETRA</sequence>
<evidence type="ECO:0000256" key="3">
    <source>
        <dbReference type="ARBA" id="ARBA00013109"/>
    </source>
</evidence>
<protein>
    <recommendedName>
        <fullName evidence="7 9">Uroporphyrinogen-III synthase</fullName>
        <ecNumber evidence="3 9">4.2.1.75</ecNumber>
    </recommendedName>
</protein>
<dbReference type="PANTHER" id="PTHR38042:SF1">
    <property type="entry name" value="UROPORPHYRINOGEN-III SYNTHASE, CHLOROPLASTIC"/>
    <property type="match status" value="1"/>
</dbReference>
<reference evidence="11 12" key="1">
    <citation type="submission" date="2024-01" db="EMBL/GenBank/DDBJ databases">
        <title>the genome sequence of strain Microbacterium schleiferi NBRC 15075.</title>
        <authorList>
            <person name="Ding Y."/>
            <person name="Zhang G."/>
        </authorList>
    </citation>
    <scope>NUCLEOTIDE SEQUENCE [LARGE SCALE GENOMIC DNA]</scope>
    <source>
        <strain evidence="11 12">NBRC 15075</strain>
    </source>
</reference>
<dbReference type="EMBL" id="JAZHOV010000007">
    <property type="protein sequence ID" value="MEF2255945.1"/>
    <property type="molecule type" value="Genomic_DNA"/>
</dbReference>
<evidence type="ECO:0000256" key="9">
    <source>
        <dbReference type="RuleBase" id="RU366031"/>
    </source>
</evidence>
<comment type="caution">
    <text evidence="11">The sequence shown here is derived from an EMBL/GenBank/DDBJ whole genome shotgun (WGS) entry which is preliminary data.</text>
</comment>
<dbReference type="InterPro" id="IPR003754">
    <property type="entry name" value="4pyrrol_synth_uPrphyn_synth"/>
</dbReference>
<evidence type="ECO:0000313" key="12">
    <source>
        <dbReference type="Proteomes" id="UP001351900"/>
    </source>
</evidence>
<dbReference type="CDD" id="cd06578">
    <property type="entry name" value="HemD"/>
    <property type="match status" value="1"/>
</dbReference>
<feature type="domain" description="Tetrapyrrole biosynthesis uroporphyrinogen III synthase" evidence="10">
    <location>
        <begin position="21"/>
        <end position="244"/>
    </location>
</feature>
<organism evidence="11 12">
    <name type="scientific">Microbacterium schleiferi</name>
    <dbReference type="NCBI Taxonomy" id="69362"/>
    <lineage>
        <taxon>Bacteria</taxon>
        <taxon>Bacillati</taxon>
        <taxon>Actinomycetota</taxon>
        <taxon>Actinomycetes</taxon>
        <taxon>Micrococcales</taxon>
        <taxon>Microbacteriaceae</taxon>
        <taxon>Microbacterium</taxon>
    </lineage>
</organism>
<evidence type="ECO:0000256" key="7">
    <source>
        <dbReference type="ARBA" id="ARBA00040167"/>
    </source>
</evidence>
<keyword evidence="12" id="KW-1185">Reference proteome</keyword>
<gene>
    <name evidence="11" type="ORF">V2V91_12500</name>
</gene>
<dbReference type="PANTHER" id="PTHR38042">
    <property type="entry name" value="UROPORPHYRINOGEN-III SYNTHASE, CHLOROPLASTIC"/>
    <property type="match status" value="1"/>
</dbReference>
<evidence type="ECO:0000256" key="4">
    <source>
        <dbReference type="ARBA" id="ARBA00023239"/>
    </source>
</evidence>
<accession>A0ABU7V8D0</accession>
<dbReference type="InterPro" id="IPR039793">
    <property type="entry name" value="UROS/Hem4"/>
</dbReference>
<comment type="catalytic activity">
    <reaction evidence="8 9">
        <text>hydroxymethylbilane = uroporphyrinogen III + H2O</text>
        <dbReference type="Rhea" id="RHEA:18965"/>
        <dbReference type="ChEBI" id="CHEBI:15377"/>
        <dbReference type="ChEBI" id="CHEBI:57308"/>
        <dbReference type="ChEBI" id="CHEBI:57845"/>
        <dbReference type="EC" id="4.2.1.75"/>
    </reaction>
</comment>
<evidence type="ECO:0000256" key="6">
    <source>
        <dbReference type="ARBA" id="ARBA00037589"/>
    </source>
</evidence>
<evidence type="ECO:0000256" key="5">
    <source>
        <dbReference type="ARBA" id="ARBA00023244"/>
    </source>
</evidence>
<dbReference type="Pfam" id="PF02602">
    <property type="entry name" value="HEM4"/>
    <property type="match status" value="1"/>
</dbReference>
<evidence type="ECO:0000259" key="10">
    <source>
        <dbReference type="Pfam" id="PF02602"/>
    </source>
</evidence>
<dbReference type="Proteomes" id="UP001351900">
    <property type="component" value="Unassembled WGS sequence"/>
</dbReference>
<dbReference type="InterPro" id="IPR036108">
    <property type="entry name" value="4pyrrol_syn_uPrphyn_synt_sf"/>
</dbReference>
<comment type="pathway">
    <text evidence="1 9">Porphyrin-containing compound metabolism; protoporphyrin-IX biosynthesis; coproporphyrinogen-III from 5-aminolevulinate: step 3/4.</text>
</comment>
<keyword evidence="5 9" id="KW-0627">Porphyrin biosynthesis</keyword>
<comment type="function">
    <text evidence="6 9">Catalyzes cyclization of the linear tetrapyrrole, hydroxymethylbilane, to the macrocyclic uroporphyrinogen III.</text>
</comment>
<dbReference type="Gene3D" id="3.40.50.10090">
    <property type="match status" value="2"/>
</dbReference>
<evidence type="ECO:0000256" key="2">
    <source>
        <dbReference type="ARBA" id="ARBA00008133"/>
    </source>
</evidence>
<dbReference type="RefSeq" id="WP_344679063.1">
    <property type="nucleotide sequence ID" value="NZ_BAAAUO010000012.1"/>
</dbReference>